<feature type="compositionally biased region" description="Basic and acidic residues" evidence="1">
    <location>
        <begin position="1"/>
        <end position="18"/>
    </location>
</feature>
<protein>
    <recommendedName>
        <fullName evidence="5">DUF308 domain-containing protein</fullName>
    </recommendedName>
</protein>
<feature type="transmembrane region" description="Helical" evidence="2">
    <location>
        <begin position="87"/>
        <end position="106"/>
    </location>
</feature>
<keyword evidence="2" id="KW-0472">Membrane</keyword>
<comment type="caution">
    <text evidence="3">The sequence shown here is derived from an EMBL/GenBank/DDBJ whole genome shotgun (WGS) entry which is preliminary data.</text>
</comment>
<gene>
    <name evidence="3" type="ORF">BJ980_000943</name>
</gene>
<keyword evidence="4" id="KW-1185">Reference proteome</keyword>
<dbReference type="Proteomes" id="UP000540656">
    <property type="component" value="Unassembled WGS sequence"/>
</dbReference>
<name>A0A7Y9UVM8_9ACTN</name>
<proteinExistence type="predicted"/>
<dbReference type="RefSeq" id="WP_179501223.1">
    <property type="nucleotide sequence ID" value="NZ_JACCAA010000001.1"/>
</dbReference>
<sequence>MEPRNEDELWKEIVEHYSDPPTIEADEPVAAPPDRDDEPATAYDALPQQEAPDPFQDPDPLGALWREEERFVPPTPPPLPMPEPARMLAWIALFGAPVLMLVALVAGRPFTGIWGVLLAAAFVGGFVYLVKTMSSEPRDPGDNGARL</sequence>
<keyword evidence="2" id="KW-0812">Transmembrane</keyword>
<dbReference type="AlphaFoldDB" id="A0A7Y9UVM8"/>
<dbReference type="EMBL" id="JACCAA010000001">
    <property type="protein sequence ID" value="NYG58020.1"/>
    <property type="molecule type" value="Genomic_DNA"/>
</dbReference>
<evidence type="ECO:0000256" key="1">
    <source>
        <dbReference type="SAM" id="MobiDB-lite"/>
    </source>
</evidence>
<keyword evidence="2" id="KW-1133">Transmembrane helix</keyword>
<evidence type="ECO:0000256" key="2">
    <source>
        <dbReference type="SAM" id="Phobius"/>
    </source>
</evidence>
<evidence type="ECO:0008006" key="5">
    <source>
        <dbReference type="Google" id="ProtNLM"/>
    </source>
</evidence>
<accession>A0A7Y9UVM8</accession>
<feature type="region of interest" description="Disordered" evidence="1">
    <location>
        <begin position="1"/>
        <end position="61"/>
    </location>
</feature>
<feature type="transmembrane region" description="Helical" evidence="2">
    <location>
        <begin position="112"/>
        <end position="130"/>
    </location>
</feature>
<evidence type="ECO:0000313" key="3">
    <source>
        <dbReference type="EMBL" id="NYG58020.1"/>
    </source>
</evidence>
<organism evidence="3 4">
    <name type="scientific">Nocardioides daedukensis</name>
    <dbReference type="NCBI Taxonomy" id="634462"/>
    <lineage>
        <taxon>Bacteria</taxon>
        <taxon>Bacillati</taxon>
        <taxon>Actinomycetota</taxon>
        <taxon>Actinomycetes</taxon>
        <taxon>Propionibacteriales</taxon>
        <taxon>Nocardioidaceae</taxon>
        <taxon>Nocardioides</taxon>
    </lineage>
</organism>
<reference evidence="3 4" key="1">
    <citation type="submission" date="2020-07" db="EMBL/GenBank/DDBJ databases">
        <title>Sequencing the genomes of 1000 actinobacteria strains.</title>
        <authorList>
            <person name="Klenk H.-P."/>
        </authorList>
    </citation>
    <scope>NUCLEOTIDE SEQUENCE [LARGE SCALE GENOMIC DNA]</scope>
    <source>
        <strain evidence="3 4">DSM 23819</strain>
    </source>
</reference>
<evidence type="ECO:0000313" key="4">
    <source>
        <dbReference type="Proteomes" id="UP000540656"/>
    </source>
</evidence>